<organism evidence="1 2">
    <name type="scientific">Stephania cephalantha</name>
    <dbReference type="NCBI Taxonomy" id="152367"/>
    <lineage>
        <taxon>Eukaryota</taxon>
        <taxon>Viridiplantae</taxon>
        <taxon>Streptophyta</taxon>
        <taxon>Embryophyta</taxon>
        <taxon>Tracheophyta</taxon>
        <taxon>Spermatophyta</taxon>
        <taxon>Magnoliopsida</taxon>
        <taxon>Ranunculales</taxon>
        <taxon>Menispermaceae</taxon>
        <taxon>Menispermoideae</taxon>
        <taxon>Cissampelideae</taxon>
        <taxon>Stephania</taxon>
    </lineage>
</organism>
<accession>A0AAP0LAT2</accession>
<dbReference type="AlphaFoldDB" id="A0AAP0LAT2"/>
<evidence type="ECO:0000313" key="1">
    <source>
        <dbReference type="EMBL" id="KAK9165739.1"/>
    </source>
</evidence>
<comment type="caution">
    <text evidence="1">The sequence shown here is derived from an EMBL/GenBank/DDBJ whole genome shotgun (WGS) entry which is preliminary data.</text>
</comment>
<sequence>MLWIVLERNKKVWYSLEASTSNLGAFVCGSAIEAFVVSGALEIDQPSKGILRLRYD</sequence>
<gene>
    <name evidence="1" type="ORF">Scep_000930</name>
</gene>
<dbReference type="EMBL" id="JBBNAG010000001">
    <property type="protein sequence ID" value="KAK9165739.1"/>
    <property type="molecule type" value="Genomic_DNA"/>
</dbReference>
<dbReference type="Proteomes" id="UP001419268">
    <property type="component" value="Unassembled WGS sequence"/>
</dbReference>
<reference evidence="1 2" key="1">
    <citation type="submission" date="2024-01" db="EMBL/GenBank/DDBJ databases">
        <title>Genome assemblies of Stephania.</title>
        <authorList>
            <person name="Yang L."/>
        </authorList>
    </citation>
    <scope>NUCLEOTIDE SEQUENCE [LARGE SCALE GENOMIC DNA]</scope>
    <source>
        <strain evidence="1">JXDWG</strain>
        <tissue evidence="1">Leaf</tissue>
    </source>
</reference>
<name>A0AAP0LAT2_9MAGN</name>
<proteinExistence type="predicted"/>
<protein>
    <submittedName>
        <fullName evidence="1">Uncharacterized protein</fullName>
    </submittedName>
</protein>
<evidence type="ECO:0000313" key="2">
    <source>
        <dbReference type="Proteomes" id="UP001419268"/>
    </source>
</evidence>
<keyword evidence="2" id="KW-1185">Reference proteome</keyword>